<proteinExistence type="inferred from homology"/>
<dbReference type="EMBL" id="JALJOV010000683">
    <property type="protein sequence ID" value="KAK9861904.1"/>
    <property type="molecule type" value="Genomic_DNA"/>
</dbReference>
<dbReference type="Pfam" id="PF02458">
    <property type="entry name" value="Transferase"/>
    <property type="match status" value="1"/>
</dbReference>
<dbReference type="SUPFAM" id="SSF52777">
    <property type="entry name" value="CoA-dependent acyltransferases"/>
    <property type="match status" value="1"/>
</dbReference>
<dbReference type="InterPro" id="IPR050317">
    <property type="entry name" value="Plant_Fungal_Acyltransferase"/>
</dbReference>
<evidence type="ECO:0000256" key="1">
    <source>
        <dbReference type="ARBA" id="ARBA00009861"/>
    </source>
</evidence>
<gene>
    <name evidence="3" type="ORF">WJX84_000741</name>
</gene>
<dbReference type="Proteomes" id="UP001485043">
    <property type="component" value="Unassembled WGS sequence"/>
</dbReference>
<dbReference type="InterPro" id="IPR023213">
    <property type="entry name" value="CAT-like_dom_sf"/>
</dbReference>
<keyword evidence="4" id="KW-1185">Reference proteome</keyword>
<comment type="similarity">
    <text evidence="1">Belongs to the plant acyltransferase family.</text>
</comment>
<evidence type="ECO:0000256" key="2">
    <source>
        <dbReference type="ARBA" id="ARBA00022679"/>
    </source>
</evidence>
<keyword evidence="2" id="KW-0808">Transferase</keyword>
<dbReference type="AlphaFoldDB" id="A0AAW1SX54"/>
<evidence type="ECO:0000313" key="4">
    <source>
        <dbReference type="Proteomes" id="UP001485043"/>
    </source>
</evidence>
<organism evidence="3 4">
    <name type="scientific">Apatococcus fuscideae</name>
    <dbReference type="NCBI Taxonomy" id="2026836"/>
    <lineage>
        <taxon>Eukaryota</taxon>
        <taxon>Viridiplantae</taxon>
        <taxon>Chlorophyta</taxon>
        <taxon>core chlorophytes</taxon>
        <taxon>Trebouxiophyceae</taxon>
        <taxon>Chlorellales</taxon>
        <taxon>Chlorellaceae</taxon>
        <taxon>Apatococcus</taxon>
    </lineage>
</organism>
<comment type="caution">
    <text evidence="3">The sequence shown here is derived from an EMBL/GenBank/DDBJ whole genome shotgun (WGS) entry which is preliminary data.</text>
</comment>
<accession>A0AAW1SX54</accession>
<dbReference type="PANTHER" id="PTHR31642:SF310">
    <property type="entry name" value="FATTY ALCOHOL:CAFFEOYL-COA ACYLTRANSFERASE"/>
    <property type="match status" value="1"/>
</dbReference>
<dbReference type="PANTHER" id="PTHR31642">
    <property type="entry name" value="TRICHOTHECENE 3-O-ACETYLTRANSFERASE"/>
    <property type="match status" value="1"/>
</dbReference>
<protein>
    <submittedName>
        <fullName evidence="3">Uncharacterized protein</fullName>
    </submittedName>
</protein>
<name>A0AAW1SX54_9CHLO</name>
<dbReference type="Gene3D" id="3.30.559.10">
    <property type="entry name" value="Chloramphenicol acetyltransferase-like domain"/>
    <property type="match status" value="2"/>
</dbReference>
<evidence type="ECO:0000313" key="3">
    <source>
        <dbReference type="EMBL" id="KAK9861904.1"/>
    </source>
</evidence>
<sequence length="495" mass="53337">MGRHEPEWTVDFSTFKICEESTISPLETGNGPEFFPLSCVDKSAAFIFTAFEVILPFPRSVPDSARLHASLRKLATKYPVLAARVVTRGGSQGFACLGQGFPLSIASWPSGHSGIWPKAASFERWTGSLPEFSPPPPFAAGIQATEVVKGSEPLLKIRLTKMGDGSSVLSASVAHVLMDAGRATEMMAHLATIYRGEEAPAAAPDSKAKQQQVRAEAMFKPFVLRPPCLKNGPRPRDTVARALPGPNGYSWHALHIPSGQLRSLKESINAESQAFGIPFVSTADITSSIVWLLRCKAYDLPLPTEGGSIILTAADIGRAGLPKGTVPDNYIGNAVASIPVIAPAVTDFTNTRQFTCHSDEEAFTRALLESTCAVRRAVLAFRKDPSRAVMNAIYLNNLPSKLRPISMARLAKTYKYPIVALLTERTSFKTDEVDFGHGPPTHNLGLPTWPVNLPAVVSKCPTGVIVQIMMDMPESCLSPIKPLLDAIAPQASWVG</sequence>
<reference evidence="3 4" key="1">
    <citation type="journal article" date="2024" name="Nat. Commun.">
        <title>Phylogenomics reveals the evolutionary origins of lichenization in chlorophyte algae.</title>
        <authorList>
            <person name="Puginier C."/>
            <person name="Libourel C."/>
            <person name="Otte J."/>
            <person name="Skaloud P."/>
            <person name="Haon M."/>
            <person name="Grisel S."/>
            <person name="Petersen M."/>
            <person name="Berrin J.G."/>
            <person name="Delaux P.M."/>
            <person name="Dal Grande F."/>
            <person name="Keller J."/>
        </authorList>
    </citation>
    <scope>NUCLEOTIDE SEQUENCE [LARGE SCALE GENOMIC DNA]</scope>
    <source>
        <strain evidence="3 4">SAG 2523</strain>
    </source>
</reference>
<dbReference type="GO" id="GO:0016747">
    <property type="term" value="F:acyltransferase activity, transferring groups other than amino-acyl groups"/>
    <property type="evidence" value="ECO:0007669"/>
    <property type="project" value="TreeGrafter"/>
</dbReference>